<feature type="domain" description="SH3" evidence="9">
    <location>
        <begin position="291"/>
        <end position="354"/>
    </location>
</feature>
<dbReference type="InterPro" id="IPR027267">
    <property type="entry name" value="AH/BAR_dom_sf"/>
</dbReference>
<dbReference type="InterPro" id="IPR001452">
    <property type="entry name" value="SH3_domain"/>
</dbReference>
<evidence type="ECO:0000313" key="11">
    <source>
        <dbReference type="Ensembl" id="ENSEBUP00000023398.1"/>
    </source>
</evidence>
<dbReference type="CDD" id="cd11779">
    <property type="entry name" value="SH3_Irsp53_BAIAP2L"/>
    <property type="match status" value="1"/>
</dbReference>
<dbReference type="GO" id="GO:0005654">
    <property type="term" value="C:nucleoplasm"/>
    <property type="evidence" value="ECO:0007669"/>
    <property type="project" value="TreeGrafter"/>
</dbReference>
<organism evidence="11 12">
    <name type="scientific">Eptatretus burgeri</name>
    <name type="common">Inshore hagfish</name>
    <dbReference type="NCBI Taxonomy" id="7764"/>
    <lineage>
        <taxon>Eukaryota</taxon>
        <taxon>Metazoa</taxon>
        <taxon>Chordata</taxon>
        <taxon>Craniata</taxon>
        <taxon>Vertebrata</taxon>
        <taxon>Cyclostomata</taxon>
        <taxon>Myxini</taxon>
        <taxon>Myxiniformes</taxon>
        <taxon>Myxinidae</taxon>
        <taxon>Eptatretinae</taxon>
        <taxon>Eptatretus</taxon>
    </lineage>
</organism>
<dbReference type="Ensembl" id="ENSEBUT00000023974.1">
    <property type="protein sequence ID" value="ENSEBUP00000023398.1"/>
    <property type="gene ID" value="ENSEBUG00000014367.1"/>
</dbReference>
<comment type="subcellular location">
    <subcellularLocation>
        <location evidence="1">Cytoplasm</location>
        <location evidence="1">Cytoskeleton</location>
    </subcellularLocation>
</comment>
<dbReference type="PROSITE" id="PS50002">
    <property type="entry name" value="SH3"/>
    <property type="match status" value="1"/>
</dbReference>
<dbReference type="GO" id="GO:0051017">
    <property type="term" value="P:actin filament bundle assembly"/>
    <property type="evidence" value="ECO:0007669"/>
    <property type="project" value="TreeGrafter"/>
</dbReference>
<dbReference type="GO" id="GO:0030838">
    <property type="term" value="P:positive regulation of actin filament polymerization"/>
    <property type="evidence" value="ECO:0007669"/>
    <property type="project" value="TreeGrafter"/>
</dbReference>
<evidence type="ECO:0000256" key="7">
    <source>
        <dbReference type="PROSITE-ProRule" id="PRU00192"/>
    </source>
</evidence>
<evidence type="ECO:0008006" key="13">
    <source>
        <dbReference type="Google" id="ProtNLM"/>
    </source>
</evidence>
<feature type="compositionally biased region" description="Basic and acidic residues" evidence="8">
    <location>
        <begin position="121"/>
        <end position="131"/>
    </location>
</feature>
<reference evidence="11" key="1">
    <citation type="submission" date="2025-08" db="UniProtKB">
        <authorList>
            <consortium name="Ensembl"/>
        </authorList>
    </citation>
    <scope>IDENTIFICATION</scope>
</reference>
<evidence type="ECO:0000259" key="10">
    <source>
        <dbReference type="PROSITE" id="PS51338"/>
    </source>
</evidence>
<name>A0A8C4R1K8_EPTBU</name>
<evidence type="ECO:0000256" key="3">
    <source>
        <dbReference type="ARBA" id="ARBA00022490"/>
    </source>
</evidence>
<dbReference type="GO" id="GO:0005829">
    <property type="term" value="C:cytosol"/>
    <property type="evidence" value="ECO:0007669"/>
    <property type="project" value="TreeGrafter"/>
</dbReference>
<evidence type="ECO:0000256" key="1">
    <source>
        <dbReference type="ARBA" id="ARBA00004245"/>
    </source>
</evidence>
<feature type="region of interest" description="Disordered" evidence="8">
    <location>
        <begin position="106"/>
        <end position="131"/>
    </location>
</feature>
<feature type="region of interest" description="Disordered" evidence="8">
    <location>
        <begin position="169"/>
        <end position="221"/>
    </location>
</feature>
<evidence type="ECO:0000256" key="8">
    <source>
        <dbReference type="SAM" id="MobiDB-lite"/>
    </source>
</evidence>
<keyword evidence="4" id="KW-0597">Phosphoprotein</keyword>
<feature type="compositionally biased region" description="Basic residues" evidence="8">
    <location>
        <begin position="108"/>
        <end position="120"/>
    </location>
</feature>
<keyword evidence="2 7" id="KW-0728">SH3 domain</keyword>
<dbReference type="AlphaFoldDB" id="A0A8C4R1K8"/>
<evidence type="ECO:0000256" key="2">
    <source>
        <dbReference type="ARBA" id="ARBA00022443"/>
    </source>
</evidence>
<evidence type="ECO:0000313" key="12">
    <source>
        <dbReference type="Proteomes" id="UP000694388"/>
    </source>
</evidence>
<dbReference type="GeneTree" id="ENSGT00940000153560"/>
<dbReference type="Gene3D" id="2.30.30.40">
    <property type="entry name" value="SH3 Domains"/>
    <property type="match status" value="1"/>
</dbReference>
<dbReference type="PANTHER" id="PTHR14206:SF7">
    <property type="entry name" value="INSULIN RECEPTOR SUBSTRATE 53 KDA, ISOFORM A"/>
    <property type="match status" value="1"/>
</dbReference>
<dbReference type="PROSITE" id="PS51338">
    <property type="entry name" value="IMD"/>
    <property type="match status" value="1"/>
</dbReference>
<dbReference type="GO" id="GO:0005856">
    <property type="term" value="C:cytoskeleton"/>
    <property type="evidence" value="ECO:0007669"/>
    <property type="project" value="UniProtKB-SubCell"/>
</dbReference>
<keyword evidence="5" id="KW-0175">Coiled coil</keyword>
<dbReference type="GO" id="GO:0051764">
    <property type="term" value="P:actin crosslink formation"/>
    <property type="evidence" value="ECO:0007669"/>
    <property type="project" value="TreeGrafter"/>
</dbReference>
<protein>
    <recommendedName>
        <fullName evidence="13">Brain-specific angiogenesis inhibitor 1-associated protein 2</fullName>
    </recommendedName>
</protein>
<dbReference type="Proteomes" id="UP000694388">
    <property type="component" value="Unplaced"/>
</dbReference>
<sequence>MQTGKTYEKALSNVTVAAKGYFNSLVKLGELASHSKGSKQLGDSLFEMAEVHRQIQMQMEESIKTFRGELMLQLEQKLDLDLKFLTVTVKRHQSEHKLKAELLDKTRTKLHKLRRRSRNSKRPDKYNEREKQARDLLNQKLPEWQQSCMHPTRLPECALEKLRNAVTGGLKTCEPTSEERPSEEDDDASVVDLVSPVDSAPSLAQPQITTSTEPKQAPSKPLVGIANEAPAAMGTTEFAALASLNTESEAKEDVSRGGREGYSTLPSRRPGERPSILPELRGRTGSLALRSSLPRVQALFAHRAGDDVTLLSFAAGDTIRLLVPEARGGWQYGEHESTRKRGWFPFAYTEDCSHEILNTRPGSVLGGTMVQGKPADEDFQTFKARPYSIAVAGDFNIDQEVNGRAGAAFPHGMNPFASIKLRPTVTNDRSAPLIK</sequence>
<dbReference type="PANTHER" id="PTHR14206">
    <property type="entry name" value="BRAIN-SPECIFIC ANGIOGENESIS INHIBITOR 1-ASSOCIATED PROTEIN 2"/>
    <property type="match status" value="1"/>
</dbReference>
<feature type="domain" description="IMD" evidence="10">
    <location>
        <begin position="1"/>
        <end position="116"/>
    </location>
</feature>
<dbReference type="InterPro" id="IPR027681">
    <property type="entry name" value="IRSp53/IRTKS/Pinkbar"/>
</dbReference>
<dbReference type="Pfam" id="PF07653">
    <property type="entry name" value="SH3_2"/>
    <property type="match status" value="1"/>
</dbReference>
<dbReference type="SMART" id="SM00326">
    <property type="entry name" value="SH3"/>
    <property type="match status" value="1"/>
</dbReference>
<dbReference type="Pfam" id="PF08397">
    <property type="entry name" value="IMD"/>
    <property type="match status" value="1"/>
</dbReference>
<accession>A0A8C4R1K8</accession>
<dbReference type="SUPFAM" id="SSF103657">
    <property type="entry name" value="BAR/IMD domain-like"/>
    <property type="match status" value="1"/>
</dbReference>
<dbReference type="Gene3D" id="1.20.1270.60">
    <property type="entry name" value="Arfaptin homology (AH) domain/BAR domain"/>
    <property type="match status" value="1"/>
</dbReference>
<dbReference type="FunFam" id="2.30.30.40:FF:000018">
    <property type="entry name" value="Brain-specific angiogenesis inhibitor 1-associated protein 2"/>
    <property type="match status" value="1"/>
</dbReference>
<evidence type="ECO:0000259" key="9">
    <source>
        <dbReference type="PROSITE" id="PS50002"/>
    </source>
</evidence>
<dbReference type="SUPFAM" id="SSF50044">
    <property type="entry name" value="SH3-domain"/>
    <property type="match status" value="1"/>
</dbReference>
<dbReference type="InterPro" id="IPR036028">
    <property type="entry name" value="SH3-like_dom_sf"/>
</dbReference>
<feature type="region of interest" description="Disordered" evidence="8">
    <location>
        <begin position="247"/>
        <end position="279"/>
    </location>
</feature>
<evidence type="ECO:0000256" key="4">
    <source>
        <dbReference type="ARBA" id="ARBA00022553"/>
    </source>
</evidence>
<feature type="compositionally biased region" description="Basic and acidic residues" evidence="8">
    <location>
        <begin position="248"/>
        <end position="259"/>
    </location>
</feature>
<feature type="compositionally biased region" description="Polar residues" evidence="8">
    <location>
        <begin position="202"/>
        <end position="214"/>
    </location>
</feature>
<evidence type="ECO:0000256" key="5">
    <source>
        <dbReference type="ARBA" id="ARBA00023054"/>
    </source>
</evidence>
<keyword evidence="3" id="KW-0963">Cytoplasm</keyword>
<dbReference type="InterPro" id="IPR013606">
    <property type="entry name" value="I-BAR_dom"/>
</dbReference>
<dbReference type="GO" id="GO:0007009">
    <property type="term" value="P:plasma membrane organization"/>
    <property type="evidence" value="ECO:0007669"/>
    <property type="project" value="InterPro"/>
</dbReference>
<reference evidence="11" key="2">
    <citation type="submission" date="2025-09" db="UniProtKB">
        <authorList>
            <consortium name="Ensembl"/>
        </authorList>
    </citation>
    <scope>IDENTIFICATION</scope>
</reference>
<proteinExistence type="predicted"/>
<keyword evidence="12" id="KW-1185">Reference proteome</keyword>
<keyword evidence="6" id="KW-0206">Cytoskeleton</keyword>
<evidence type="ECO:0000256" key="6">
    <source>
        <dbReference type="ARBA" id="ARBA00023212"/>
    </source>
</evidence>